<keyword evidence="2" id="KW-0678">Repressor</keyword>
<comment type="function">
    <text evidence="2">Functions as a ribosomal silencing factor. Interacts with ribosomal protein uL14 (rplN), blocking formation of intersubunit bridge B8. Prevents association of the 30S and 50S ribosomal subunits and the formation of functional ribosomes, thus repressing translation.</text>
</comment>
<dbReference type="GO" id="GO:0090071">
    <property type="term" value="P:negative regulation of ribosome biogenesis"/>
    <property type="evidence" value="ECO:0007669"/>
    <property type="project" value="UniProtKB-UniRule"/>
</dbReference>
<dbReference type="SUPFAM" id="SSF81301">
    <property type="entry name" value="Nucleotidyltransferase"/>
    <property type="match status" value="1"/>
</dbReference>
<dbReference type="PANTHER" id="PTHR21043">
    <property type="entry name" value="IOJAP SUPERFAMILY ORTHOLOG"/>
    <property type="match status" value="1"/>
</dbReference>
<dbReference type="GO" id="GO:0042256">
    <property type="term" value="P:cytosolic ribosome assembly"/>
    <property type="evidence" value="ECO:0007669"/>
    <property type="project" value="UniProtKB-UniRule"/>
</dbReference>
<comment type="subcellular location">
    <subcellularLocation>
        <location evidence="2">Cytoplasm</location>
    </subcellularLocation>
</comment>
<dbReference type="PANTHER" id="PTHR21043:SF0">
    <property type="entry name" value="MITOCHONDRIAL ASSEMBLY OF RIBOSOMAL LARGE SUBUNIT PROTEIN 1"/>
    <property type="match status" value="1"/>
</dbReference>
<evidence type="ECO:0000313" key="3">
    <source>
        <dbReference type="EMBL" id="NGP78133.1"/>
    </source>
</evidence>
<keyword evidence="2" id="KW-0963">Cytoplasm</keyword>
<dbReference type="InterPro" id="IPR004394">
    <property type="entry name" value="Iojap/RsfS/C7orf30"/>
</dbReference>
<dbReference type="Proteomes" id="UP000473278">
    <property type="component" value="Unassembled WGS sequence"/>
</dbReference>
<comment type="similarity">
    <text evidence="1 2">Belongs to the Iojap/RsfS family.</text>
</comment>
<dbReference type="EMBL" id="JAALLT010000006">
    <property type="protein sequence ID" value="NGP78133.1"/>
    <property type="molecule type" value="Genomic_DNA"/>
</dbReference>
<dbReference type="AlphaFoldDB" id="A0A6M1TD86"/>
<evidence type="ECO:0000256" key="2">
    <source>
        <dbReference type="HAMAP-Rule" id="MF_01477"/>
    </source>
</evidence>
<gene>
    <name evidence="2 3" type="primary">rsfS</name>
    <name evidence="3" type="ORF">G3570_15905</name>
</gene>
<evidence type="ECO:0000256" key="1">
    <source>
        <dbReference type="ARBA" id="ARBA00010574"/>
    </source>
</evidence>
<dbReference type="Gene3D" id="3.30.460.10">
    <property type="entry name" value="Beta Polymerase, domain 2"/>
    <property type="match status" value="1"/>
</dbReference>
<dbReference type="GO" id="GO:0005737">
    <property type="term" value="C:cytoplasm"/>
    <property type="evidence" value="ECO:0007669"/>
    <property type="project" value="UniProtKB-SubCell"/>
</dbReference>
<keyword evidence="4" id="KW-1185">Reference proteome</keyword>
<dbReference type="Pfam" id="PF02410">
    <property type="entry name" value="RsfS"/>
    <property type="match status" value="1"/>
</dbReference>
<evidence type="ECO:0000313" key="4">
    <source>
        <dbReference type="Proteomes" id="UP000473278"/>
    </source>
</evidence>
<proteinExistence type="inferred from homology"/>
<dbReference type="InterPro" id="IPR043519">
    <property type="entry name" value="NT_sf"/>
</dbReference>
<accession>A0A6M1TD86</accession>
<dbReference type="HAMAP" id="MF_01477">
    <property type="entry name" value="Iojap_RsfS"/>
    <property type="match status" value="1"/>
</dbReference>
<dbReference type="NCBIfam" id="TIGR00090">
    <property type="entry name" value="rsfS_iojap_ybeB"/>
    <property type="match status" value="1"/>
</dbReference>
<organism evidence="3 4">
    <name type="scientific">Halalkalibaculum roseum</name>
    <dbReference type="NCBI Taxonomy" id="2709311"/>
    <lineage>
        <taxon>Bacteria</taxon>
        <taxon>Pseudomonadati</taxon>
        <taxon>Balneolota</taxon>
        <taxon>Balneolia</taxon>
        <taxon>Balneolales</taxon>
        <taxon>Balneolaceae</taxon>
        <taxon>Halalkalibaculum</taxon>
    </lineage>
</organism>
<dbReference type="GO" id="GO:0043023">
    <property type="term" value="F:ribosomal large subunit binding"/>
    <property type="evidence" value="ECO:0007669"/>
    <property type="project" value="TreeGrafter"/>
</dbReference>
<dbReference type="GO" id="GO:0017148">
    <property type="term" value="P:negative regulation of translation"/>
    <property type="evidence" value="ECO:0007669"/>
    <property type="project" value="UniProtKB-UniRule"/>
</dbReference>
<name>A0A6M1TD86_9BACT</name>
<keyword evidence="2" id="KW-0810">Translation regulation</keyword>
<reference evidence="3 4" key="1">
    <citation type="submission" date="2020-02" db="EMBL/GenBank/DDBJ databases">
        <title>Balneolaceae bacterium YR4-1, complete genome.</title>
        <authorList>
            <person name="Li Y."/>
            <person name="Wu S."/>
        </authorList>
    </citation>
    <scope>NUCLEOTIDE SEQUENCE [LARGE SCALE GENOMIC DNA]</scope>
    <source>
        <strain evidence="3 4">YR4-1</strain>
    </source>
</reference>
<dbReference type="RefSeq" id="WP_165143866.1">
    <property type="nucleotide sequence ID" value="NZ_JAALLT010000006.1"/>
</dbReference>
<comment type="subunit">
    <text evidence="2">Interacts with ribosomal protein uL14 (rplN).</text>
</comment>
<protein>
    <recommendedName>
        <fullName evidence="2">Ribosomal silencing factor RsfS</fullName>
    </recommendedName>
</protein>
<comment type="caution">
    <text evidence="3">The sequence shown here is derived from an EMBL/GenBank/DDBJ whole genome shotgun (WGS) entry which is preliminary data.</text>
</comment>
<sequence length="140" mass="16096">MPQKAQKPDQQFKSVNENKTADSQKLIEAISEGLLDKKAEDITILDVHELTTLADKFVICHAATDVQIKAIADSVVKQTNEQLGEKPWKEEGRDSRRWVILDYVNVVVHIFKKELREYYALEKMWNDAEIIKVEDTKAAQ</sequence>